<organism evidence="1 2">
    <name type="scientific">Streptococcus pluranimalium</name>
    <dbReference type="NCBI Taxonomy" id="82348"/>
    <lineage>
        <taxon>Bacteria</taxon>
        <taxon>Bacillati</taxon>
        <taxon>Bacillota</taxon>
        <taxon>Bacilli</taxon>
        <taxon>Lactobacillales</taxon>
        <taxon>Streptococcaceae</taxon>
        <taxon>Streptococcus</taxon>
    </lineage>
</organism>
<evidence type="ECO:0000313" key="2">
    <source>
        <dbReference type="Proteomes" id="UP000255411"/>
    </source>
</evidence>
<dbReference type="RefSeq" id="WP_029691560.1">
    <property type="nucleotide sequence ID" value="NZ_CP022601.1"/>
</dbReference>
<proteinExistence type="predicted"/>
<sequence length="86" mass="10218">MLNRVQFDFLEYTVTENESEDFSDEPTKDEAREFYLRNLIAFMLVAEDDDIKRSCAKAFLTFPEKNLDIALSTELLTREDLERWSK</sequence>
<name>A0A345VLQ6_9STRE</name>
<dbReference type="AlphaFoldDB" id="A0A345VLQ6"/>
<evidence type="ECO:0000313" key="1">
    <source>
        <dbReference type="EMBL" id="AXJ13658.1"/>
    </source>
</evidence>
<dbReference type="EMBL" id="CP022601">
    <property type="protein sequence ID" value="AXJ13658.1"/>
    <property type="molecule type" value="Genomic_DNA"/>
</dbReference>
<protein>
    <submittedName>
        <fullName evidence="1">Uncharacterized protein</fullName>
    </submittedName>
</protein>
<dbReference type="Proteomes" id="UP000255411">
    <property type="component" value="Chromosome"/>
</dbReference>
<dbReference type="GeneID" id="301157139"/>
<gene>
    <name evidence="1" type="ORF">Sp14A_17510</name>
</gene>
<accession>A0A345VLQ6</accession>
<reference evidence="1 2" key="1">
    <citation type="submission" date="2017-07" db="EMBL/GenBank/DDBJ databases">
        <title>Streptococcus pluranimalium as cause of bovine abortion.</title>
        <authorList>
            <person name="Rodriguez Campos S."/>
            <person name="Gobeli Brawand S."/>
            <person name="Brodard I."/>
            <person name="Rychener L."/>
            <person name="Perreten V."/>
        </authorList>
    </citation>
    <scope>NUCLEOTIDE SEQUENCE [LARGE SCALE GENOMIC DNA]</scope>
    <source>
        <strain evidence="1 2">14A0014</strain>
    </source>
</reference>